<proteinExistence type="predicted"/>
<reference evidence="2" key="4">
    <citation type="journal article" date="2015" name="G3 (Bethesda)">
        <title>Genome sequences of three phytopathogenic species of the Magnaporthaceae family of fungi.</title>
        <authorList>
            <person name="Okagaki L.H."/>
            <person name="Nunes C.C."/>
            <person name="Sailsbery J."/>
            <person name="Clay B."/>
            <person name="Brown D."/>
            <person name="John T."/>
            <person name="Oh Y."/>
            <person name="Young N."/>
            <person name="Fitzgerald M."/>
            <person name="Haas B.J."/>
            <person name="Zeng Q."/>
            <person name="Young S."/>
            <person name="Adiconis X."/>
            <person name="Fan L."/>
            <person name="Levin J.Z."/>
            <person name="Mitchell T.K."/>
            <person name="Okubara P.A."/>
            <person name="Farman M.L."/>
            <person name="Kohn L.M."/>
            <person name="Birren B."/>
            <person name="Ma L.-J."/>
            <person name="Dean R.A."/>
        </authorList>
    </citation>
    <scope>NUCLEOTIDE SEQUENCE</scope>
    <source>
        <strain evidence="2">ATCC 64411 / 73-15</strain>
    </source>
</reference>
<dbReference type="Proteomes" id="UP000011715">
    <property type="component" value="Unassembled WGS sequence"/>
</dbReference>
<protein>
    <submittedName>
        <fullName evidence="1 2">Uncharacterized protein</fullName>
    </submittedName>
</protein>
<reference evidence="3" key="1">
    <citation type="submission" date="2010-05" db="EMBL/GenBank/DDBJ databases">
        <title>The genome sequence of Magnaporthe poae strain ATCC 64411.</title>
        <authorList>
            <person name="Ma L.-J."/>
            <person name="Dead R."/>
            <person name="Young S."/>
            <person name="Zeng Q."/>
            <person name="Koehrsen M."/>
            <person name="Alvarado L."/>
            <person name="Berlin A."/>
            <person name="Chapman S.B."/>
            <person name="Chen Z."/>
            <person name="Freedman E."/>
            <person name="Gellesch M."/>
            <person name="Goldberg J."/>
            <person name="Griggs A."/>
            <person name="Gujja S."/>
            <person name="Heilman E.R."/>
            <person name="Heiman D."/>
            <person name="Hepburn T."/>
            <person name="Howarth C."/>
            <person name="Jen D."/>
            <person name="Larson L."/>
            <person name="Mehta T."/>
            <person name="Neiman D."/>
            <person name="Pearson M."/>
            <person name="Roberts A."/>
            <person name="Saif S."/>
            <person name="Shea T."/>
            <person name="Shenoy N."/>
            <person name="Sisk P."/>
            <person name="Stolte C."/>
            <person name="Sykes S."/>
            <person name="Walk T."/>
            <person name="White J."/>
            <person name="Yandava C."/>
            <person name="Haas B."/>
            <person name="Nusbaum C."/>
            <person name="Birren B."/>
        </authorList>
    </citation>
    <scope>NUCLEOTIDE SEQUENCE [LARGE SCALE GENOMIC DNA]</scope>
    <source>
        <strain evidence="3">ATCC 64411 / 73-15</strain>
    </source>
</reference>
<dbReference type="eggNOG" id="ENOG502RANN">
    <property type="taxonomic scope" value="Eukaryota"/>
</dbReference>
<dbReference type="OrthoDB" id="10279793at2759"/>
<dbReference type="VEuPathDB" id="FungiDB:MAPG_10595"/>
<reference evidence="1" key="2">
    <citation type="submission" date="2010-05" db="EMBL/GenBank/DDBJ databases">
        <title>The Genome Sequence of Magnaporthe poae strain ATCC 64411.</title>
        <authorList>
            <consortium name="The Broad Institute Genome Sequencing Platform"/>
            <consortium name="Broad Institute Genome Sequencing Center for Infectious Disease"/>
            <person name="Ma L.-J."/>
            <person name="Dead R."/>
            <person name="Young S."/>
            <person name="Zeng Q."/>
            <person name="Koehrsen M."/>
            <person name="Alvarado L."/>
            <person name="Berlin A."/>
            <person name="Chapman S.B."/>
            <person name="Chen Z."/>
            <person name="Freedman E."/>
            <person name="Gellesch M."/>
            <person name="Goldberg J."/>
            <person name="Griggs A."/>
            <person name="Gujja S."/>
            <person name="Heilman E.R."/>
            <person name="Heiman D."/>
            <person name="Hepburn T."/>
            <person name="Howarth C."/>
            <person name="Jen D."/>
            <person name="Larson L."/>
            <person name="Mehta T."/>
            <person name="Neiman D."/>
            <person name="Pearson M."/>
            <person name="Roberts A."/>
            <person name="Saif S."/>
            <person name="Shea T."/>
            <person name="Shenoy N."/>
            <person name="Sisk P."/>
            <person name="Stolte C."/>
            <person name="Sykes S."/>
            <person name="Walk T."/>
            <person name="White J."/>
            <person name="Yandava C."/>
            <person name="Haas B."/>
            <person name="Nusbaum C."/>
            <person name="Birren B."/>
        </authorList>
    </citation>
    <scope>NUCLEOTIDE SEQUENCE</scope>
    <source>
        <strain evidence="1">ATCC 64411</strain>
    </source>
</reference>
<dbReference type="AlphaFoldDB" id="A0A0C4ED04"/>
<dbReference type="EMBL" id="GL876975">
    <property type="protein sequence ID" value="KLU90743.1"/>
    <property type="molecule type" value="Genomic_DNA"/>
</dbReference>
<accession>A0A0C4ED04</accession>
<organism evidence="2 3">
    <name type="scientific">Magnaporthiopsis poae (strain ATCC 64411 / 73-15)</name>
    <name type="common">Kentucky bluegrass fungus</name>
    <name type="synonym">Magnaporthe poae</name>
    <dbReference type="NCBI Taxonomy" id="644358"/>
    <lineage>
        <taxon>Eukaryota</taxon>
        <taxon>Fungi</taxon>
        <taxon>Dikarya</taxon>
        <taxon>Ascomycota</taxon>
        <taxon>Pezizomycotina</taxon>
        <taxon>Sordariomycetes</taxon>
        <taxon>Sordariomycetidae</taxon>
        <taxon>Magnaporthales</taxon>
        <taxon>Magnaporthaceae</taxon>
        <taxon>Magnaporthiopsis</taxon>
    </lineage>
</organism>
<dbReference type="EnsemblFungi" id="MAPG_10595T0">
    <property type="protein sequence ID" value="MAPG_10595T0"/>
    <property type="gene ID" value="MAPG_10595"/>
</dbReference>
<evidence type="ECO:0000313" key="3">
    <source>
        <dbReference type="Proteomes" id="UP000011715"/>
    </source>
</evidence>
<evidence type="ECO:0000313" key="2">
    <source>
        <dbReference type="EnsemblFungi" id="MAPG_10595T0"/>
    </source>
</evidence>
<keyword evidence="3" id="KW-1185">Reference proteome</keyword>
<reference evidence="1" key="3">
    <citation type="submission" date="2011-03" db="EMBL/GenBank/DDBJ databases">
        <title>Annotation of Magnaporthe poae ATCC 64411.</title>
        <authorList>
            <person name="Ma L.-J."/>
            <person name="Dead R."/>
            <person name="Young S.K."/>
            <person name="Zeng Q."/>
            <person name="Gargeya S."/>
            <person name="Fitzgerald M."/>
            <person name="Haas B."/>
            <person name="Abouelleil A."/>
            <person name="Alvarado L."/>
            <person name="Arachchi H.M."/>
            <person name="Berlin A."/>
            <person name="Brown A."/>
            <person name="Chapman S.B."/>
            <person name="Chen Z."/>
            <person name="Dunbar C."/>
            <person name="Freedman E."/>
            <person name="Gearin G."/>
            <person name="Gellesch M."/>
            <person name="Goldberg J."/>
            <person name="Griggs A."/>
            <person name="Gujja S."/>
            <person name="Heiman D."/>
            <person name="Howarth C."/>
            <person name="Larson L."/>
            <person name="Lui A."/>
            <person name="MacDonald P.J.P."/>
            <person name="Mehta T."/>
            <person name="Montmayeur A."/>
            <person name="Murphy C."/>
            <person name="Neiman D."/>
            <person name="Pearson M."/>
            <person name="Priest M."/>
            <person name="Roberts A."/>
            <person name="Saif S."/>
            <person name="Shea T."/>
            <person name="Shenoy N."/>
            <person name="Sisk P."/>
            <person name="Stolte C."/>
            <person name="Sykes S."/>
            <person name="Yandava C."/>
            <person name="Wortman J."/>
            <person name="Nusbaum C."/>
            <person name="Birren B."/>
        </authorList>
    </citation>
    <scope>NUCLEOTIDE SEQUENCE</scope>
    <source>
        <strain evidence="1">ATCC 64411</strain>
    </source>
</reference>
<sequence>MVADFNHAVLARLRIALTKWEVREREFAASQPRVHRRRSSRVIAIPDADGGKTTQFTRQKVVKVLL</sequence>
<reference evidence="2" key="5">
    <citation type="submission" date="2015-06" db="UniProtKB">
        <authorList>
            <consortium name="EnsemblFungi"/>
        </authorList>
    </citation>
    <scope>IDENTIFICATION</scope>
    <source>
        <strain evidence="2">ATCC 64411</strain>
    </source>
</reference>
<name>A0A0C4ED04_MAGP6</name>
<gene>
    <name evidence="1" type="ORF">MAPG_10595</name>
</gene>
<evidence type="ECO:0000313" key="1">
    <source>
        <dbReference type="EMBL" id="KLU90743.1"/>
    </source>
</evidence>
<dbReference type="EMBL" id="ADBL01002368">
    <property type="status" value="NOT_ANNOTATED_CDS"/>
    <property type="molecule type" value="Genomic_DNA"/>
</dbReference>